<dbReference type="GO" id="GO:0008440">
    <property type="term" value="F:inositol-1,4,5-trisphosphate 3-kinase activity"/>
    <property type="evidence" value="ECO:0007669"/>
    <property type="project" value="TreeGrafter"/>
</dbReference>
<dbReference type="InterPro" id="IPR038286">
    <property type="entry name" value="IPK_sf"/>
</dbReference>
<dbReference type="Proteomes" id="UP000800235">
    <property type="component" value="Unassembled WGS sequence"/>
</dbReference>
<dbReference type="EC" id="2.7.-.-" evidence="4"/>
<keyword evidence="3 4" id="KW-0418">Kinase</keyword>
<comment type="caution">
    <text evidence="6">The sequence shown here is derived from an EMBL/GenBank/DDBJ whole genome shotgun (WGS) entry which is preliminary data.</text>
</comment>
<name>A0A9P4NP19_9PEZI</name>
<dbReference type="SUPFAM" id="SSF56104">
    <property type="entry name" value="SAICAR synthase-like"/>
    <property type="match status" value="1"/>
</dbReference>
<accession>A0A9P4NP19</accession>
<dbReference type="Pfam" id="PF03770">
    <property type="entry name" value="IPK"/>
    <property type="match status" value="1"/>
</dbReference>
<comment type="similarity">
    <text evidence="1 4">Belongs to the inositol phosphokinase (IPK) family.</text>
</comment>
<organism evidence="6 7">
    <name type="scientific">Tothia fuscella</name>
    <dbReference type="NCBI Taxonomy" id="1048955"/>
    <lineage>
        <taxon>Eukaryota</taxon>
        <taxon>Fungi</taxon>
        <taxon>Dikarya</taxon>
        <taxon>Ascomycota</taxon>
        <taxon>Pezizomycotina</taxon>
        <taxon>Dothideomycetes</taxon>
        <taxon>Pleosporomycetidae</taxon>
        <taxon>Venturiales</taxon>
        <taxon>Cylindrosympodiaceae</taxon>
        <taxon>Tothia</taxon>
    </lineage>
</organism>
<gene>
    <name evidence="6" type="ORF">EJ08DRAFT_735367</name>
</gene>
<dbReference type="OrthoDB" id="338650at2759"/>
<evidence type="ECO:0000256" key="1">
    <source>
        <dbReference type="ARBA" id="ARBA00007374"/>
    </source>
</evidence>
<dbReference type="GO" id="GO:0032958">
    <property type="term" value="P:inositol phosphate biosynthetic process"/>
    <property type="evidence" value="ECO:0007669"/>
    <property type="project" value="InterPro"/>
</dbReference>
<dbReference type="EMBL" id="MU007051">
    <property type="protein sequence ID" value="KAF2429015.1"/>
    <property type="molecule type" value="Genomic_DNA"/>
</dbReference>
<evidence type="ECO:0000313" key="6">
    <source>
        <dbReference type="EMBL" id="KAF2429015.1"/>
    </source>
</evidence>
<dbReference type="GO" id="GO:0046854">
    <property type="term" value="P:phosphatidylinositol phosphate biosynthetic process"/>
    <property type="evidence" value="ECO:0007669"/>
    <property type="project" value="TreeGrafter"/>
</dbReference>
<evidence type="ECO:0000256" key="4">
    <source>
        <dbReference type="RuleBase" id="RU363090"/>
    </source>
</evidence>
<dbReference type="PANTHER" id="PTHR12400:SF103">
    <property type="entry name" value="INOSITOL POLYPHOSPHATE MULTIKINASE"/>
    <property type="match status" value="1"/>
</dbReference>
<keyword evidence="7" id="KW-1185">Reference proteome</keyword>
<evidence type="ECO:0000256" key="2">
    <source>
        <dbReference type="ARBA" id="ARBA00022679"/>
    </source>
</evidence>
<dbReference type="InterPro" id="IPR005522">
    <property type="entry name" value="IPK"/>
</dbReference>
<evidence type="ECO:0000313" key="7">
    <source>
        <dbReference type="Proteomes" id="UP000800235"/>
    </source>
</evidence>
<dbReference type="PANTHER" id="PTHR12400">
    <property type="entry name" value="INOSITOL POLYPHOSPHATE KINASE"/>
    <property type="match status" value="1"/>
</dbReference>
<proteinExistence type="inferred from homology"/>
<sequence>MSTQFDPSTLTTFADAAAGHEGVLSDPTGAVVVKPCTEAEVAFYEKANTSHPEFARFMPAFMGTLKLGAPSIPQSNSDIVPSSADGASGSALPPPQIEGLKALGHLPRTHAPSTSIPPDDASAAGLDMNDPGPLKGRHLDTELHIVLENVASGFKQPNILDLKLGAQLWDEGAKPEKRARLDKVAGETTSGSLGFRVAGMRVWQGHNKVDPPKQTGGKELFTLDSNTNVLTYNKFYGRTFTAENVIEAFKSYLSVPSAGISKEISLSLTQNFLSEIQEIQQILESQESRMYSASILLVYEGDPVAWKEATEADARYEDEDVEDDDEDEDSGKKAFAVKLIDFAHARFEDGIGVDENMLKGVRSTVKILQELEREIPS</sequence>
<dbReference type="GO" id="GO:0005737">
    <property type="term" value="C:cytoplasm"/>
    <property type="evidence" value="ECO:0007669"/>
    <property type="project" value="TreeGrafter"/>
</dbReference>
<dbReference type="Gene3D" id="3.30.470.160">
    <property type="entry name" value="Inositol polyphosphate kinase"/>
    <property type="match status" value="1"/>
</dbReference>
<reference evidence="6" key="1">
    <citation type="journal article" date="2020" name="Stud. Mycol.">
        <title>101 Dothideomycetes genomes: a test case for predicting lifestyles and emergence of pathogens.</title>
        <authorList>
            <person name="Haridas S."/>
            <person name="Albert R."/>
            <person name="Binder M."/>
            <person name="Bloem J."/>
            <person name="Labutti K."/>
            <person name="Salamov A."/>
            <person name="Andreopoulos B."/>
            <person name="Baker S."/>
            <person name="Barry K."/>
            <person name="Bills G."/>
            <person name="Bluhm B."/>
            <person name="Cannon C."/>
            <person name="Castanera R."/>
            <person name="Culley D."/>
            <person name="Daum C."/>
            <person name="Ezra D."/>
            <person name="Gonzalez J."/>
            <person name="Henrissat B."/>
            <person name="Kuo A."/>
            <person name="Liang C."/>
            <person name="Lipzen A."/>
            <person name="Lutzoni F."/>
            <person name="Magnuson J."/>
            <person name="Mondo S."/>
            <person name="Nolan M."/>
            <person name="Ohm R."/>
            <person name="Pangilinan J."/>
            <person name="Park H.-J."/>
            <person name="Ramirez L."/>
            <person name="Alfaro M."/>
            <person name="Sun H."/>
            <person name="Tritt A."/>
            <person name="Yoshinaga Y."/>
            <person name="Zwiers L.-H."/>
            <person name="Turgeon B."/>
            <person name="Goodwin S."/>
            <person name="Spatafora J."/>
            <person name="Crous P."/>
            <person name="Grigoriev I."/>
        </authorList>
    </citation>
    <scope>NUCLEOTIDE SEQUENCE</scope>
    <source>
        <strain evidence="6">CBS 130266</strain>
    </source>
</reference>
<dbReference type="GO" id="GO:0005634">
    <property type="term" value="C:nucleus"/>
    <property type="evidence" value="ECO:0007669"/>
    <property type="project" value="TreeGrafter"/>
</dbReference>
<keyword evidence="2 4" id="KW-0808">Transferase</keyword>
<dbReference type="AlphaFoldDB" id="A0A9P4NP19"/>
<evidence type="ECO:0000256" key="3">
    <source>
        <dbReference type="ARBA" id="ARBA00022777"/>
    </source>
</evidence>
<evidence type="ECO:0000256" key="5">
    <source>
        <dbReference type="SAM" id="MobiDB-lite"/>
    </source>
</evidence>
<feature type="region of interest" description="Disordered" evidence="5">
    <location>
        <begin position="76"/>
        <end position="129"/>
    </location>
</feature>
<dbReference type="GO" id="GO:0000824">
    <property type="term" value="F:inositol-1,4,5,6-tetrakisphosphate 3-kinase activity"/>
    <property type="evidence" value="ECO:0007669"/>
    <property type="project" value="TreeGrafter"/>
</dbReference>
<protein>
    <recommendedName>
        <fullName evidence="4">Kinase</fullName>
        <ecNumber evidence="4">2.7.-.-</ecNumber>
    </recommendedName>
</protein>